<protein>
    <submittedName>
        <fullName evidence="1">Uncharacterized protein</fullName>
    </submittedName>
</protein>
<keyword evidence="2" id="KW-1185">Reference proteome</keyword>
<evidence type="ECO:0000313" key="2">
    <source>
        <dbReference type="Proteomes" id="UP000054477"/>
    </source>
</evidence>
<reference evidence="1 2" key="1">
    <citation type="submission" date="2014-04" db="EMBL/GenBank/DDBJ databases">
        <authorList>
            <consortium name="DOE Joint Genome Institute"/>
            <person name="Kuo A."/>
            <person name="Kohler A."/>
            <person name="Nagy L.G."/>
            <person name="Floudas D."/>
            <person name="Copeland A."/>
            <person name="Barry K.W."/>
            <person name="Cichocki N."/>
            <person name="Veneault-Fourrey C."/>
            <person name="LaButti K."/>
            <person name="Lindquist E.A."/>
            <person name="Lipzen A."/>
            <person name="Lundell T."/>
            <person name="Morin E."/>
            <person name="Murat C."/>
            <person name="Sun H."/>
            <person name="Tunlid A."/>
            <person name="Henrissat B."/>
            <person name="Grigoriev I.V."/>
            <person name="Hibbett D.S."/>
            <person name="Martin F."/>
            <person name="Nordberg H.P."/>
            <person name="Cantor M.N."/>
            <person name="Hua S.X."/>
        </authorList>
    </citation>
    <scope>NUCLEOTIDE SEQUENCE [LARGE SCALE GENOMIC DNA]</scope>
    <source>
        <strain evidence="1 2">LaAM-08-1</strain>
    </source>
</reference>
<dbReference type="HOGENOM" id="CLU_3014515_0_0_1"/>
<reference evidence="2" key="2">
    <citation type="submission" date="2015-01" db="EMBL/GenBank/DDBJ databases">
        <title>Evolutionary Origins and Diversification of the Mycorrhizal Mutualists.</title>
        <authorList>
            <consortium name="DOE Joint Genome Institute"/>
            <consortium name="Mycorrhizal Genomics Consortium"/>
            <person name="Kohler A."/>
            <person name="Kuo A."/>
            <person name="Nagy L.G."/>
            <person name="Floudas D."/>
            <person name="Copeland A."/>
            <person name="Barry K.W."/>
            <person name="Cichocki N."/>
            <person name="Veneault-Fourrey C."/>
            <person name="LaButti K."/>
            <person name="Lindquist E.A."/>
            <person name="Lipzen A."/>
            <person name="Lundell T."/>
            <person name="Morin E."/>
            <person name="Murat C."/>
            <person name="Riley R."/>
            <person name="Ohm R."/>
            <person name="Sun H."/>
            <person name="Tunlid A."/>
            <person name="Henrissat B."/>
            <person name="Grigoriev I.V."/>
            <person name="Hibbett D.S."/>
            <person name="Martin F."/>
        </authorList>
    </citation>
    <scope>NUCLEOTIDE SEQUENCE [LARGE SCALE GENOMIC DNA]</scope>
    <source>
        <strain evidence="2">LaAM-08-1</strain>
    </source>
</reference>
<evidence type="ECO:0000313" key="1">
    <source>
        <dbReference type="EMBL" id="KIK05120.1"/>
    </source>
</evidence>
<name>A0A0C9WZ98_9AGAR</name>
<dbReference type="AlphaFoldDB" id="A0A0C9WZ98"/>
<dbReference type="Proteomes" id="UP000054477">
    <property type="component" value="Unassembled WGS sequence"/>
</dbReference>
<organism evidence="1 2">
    <name type="scientific">Laccaria amethystina LaAM-08-1</name>
    <dbReference type="NCBI Taxonomy" id="1095629"/>
    <lineage>
        <taxon>Eukaryota</taxon>
        <taxon>Fungi</taxon>
        <taxon>Dikarya</taxon>
        <taxon>Basidiomycota</taxon>
        <taxon>Agaricomycotina</taxon>
        <taxon>Agaricomycetes</taxon>
        <taxon>Agaricomycetidae</taxon>
        <taxon>Agaricales</taxon>
        <taxon>Agaricineae</taxon>
        <taxon>Hydnangiaceae</taxon>
        <taxon>Laccaria</taxon>
    </lineage>
</organism>
<dbReference type="EMBL" id="KN838563">
    <property type="protein sequence ID" value="KIK05120.1"/>
    <property type="molecule type" value="Genomic_DNA"/>
</dbReference>
<proteinExistence type="predicted"/>
<gene>
    <name evidence="1" type="ORF">K443DRAFT_675406</name>
</gene>
<sequence>MGARRSLPAATKSDAAVTLRSARLGFSLVTAGYGRKLSLSTAMSSQPGLPLIRLAR</sequence>
<accession>A0A0C9WZ98</accession>